<dbReference type="RefSeq" id="WP_375555996.1">
    <property type="nucleotide sequence ID" value="NZ_JBBVGT010000001.1"/>
</dbReference>
<dbReference type="PROSITE" id="PS51257">
    <property type="entry name" value="PROKAR_LIPOPROTEIN"/>
    <property type="match status" value="1"/>
</dbReference>
<name>A0ABV5CAI1_9SPHI</name>
<feature type="chain" id="PRO_5046004662" description="Lipocalin-like domain-containing protein" evidence="1">
    <location>
        <begin position="23"/>
        <end position="141"/>
    </location>
</feature>
<dbReference type="EMBL" id="JBBVGT010000001">
    <property type="protein sequence ID" value="MFB5944415.1"/>
    <property type="molecule type" value="Genomic_DNA"/>
</dbReference>
<reference evidence="2 3" key="1">
    <citation type="submission" date="2024-04" db="EMBL/GenBank/DDBJ databases">
        <title>Albibacterium profundi sp. nov., isolated from sediment of the Challenger Deep of Mariana Trench.</title>
        <authorList>
            <person name="Wang Y."/>
        </authorList>
    </citation>
    <scope>NUCLEOTIDE SEQUENCE [LARGE SCALE GENOMIC DNA]</scope>
    <source>
        <strain evidence="2 3">RHL897</strain>
    </source>
</reference>
<protein>
    <recommendedName>
        <fullName evidence="4">Lipocalin-like domain-containing protein</fullName>
    </recommendedName>
</protein>
<feature type="signal peptide" evidence="1">
    <location>
        <begin position="1"/>
        <end position="22"/>
    </location>
</feature>
<evidence type="ECO:0000313" key="3">
    <source>
        <dbReference type="Proteomes" id="UP001580928"/>
    </source>
</evidence>
<dbReference type="Proteomes" id="UP001580928">
    <property type="component" value="Unassembled WGS sequence"/>
</dbReference>
<keyword evidence="1" id="KW-0732">Signal</keyword>
<proteinExistence type="predicted"/>
<evidence type="ECO:0000256" key="1">
    <source>
        <dbReference type="SAM" id="SignalP"/>
    </source>
</evidence>
<evidence type="ECO:0008006" key="4">
    <source>
        <dbReference type="Google" id="ProtNLM"/>
    </source>
</evidence>
<gene>
    <name evidence="2" type="ORF">WKR92_01075</name>
</gene>
<comment type="caution">
    <text evidence="2">The sequence shown here is derived from an EMBL/GenBank/DDBJ whole genome shotgun (WGS) entry which is preliminary data.</text>
</comment>
<sequence>MKNYLKIFGLIAVVMIGFTACSEETITSAEKDIVNNVLRTGNWRSLTKTISGDGENGIPTELIPEGGRLEFKSDGKAWIYEAGDNASATSVSYRVIATKEMEFDGVTYVIQENIVGKINTLTLINNEGATETKLVFKRNVD</sequence>
<accession>A0ABV5CAI1</accession>
<organism evidence="2 3">
    <name type="scientific">Albibacterium profundi</name>
    <dbReference type="NCBI Taxonomy" id="3134906"/>
    <lineage>
        <taxon>Bacteria</taxon>
        <taxon>Pseudomonadati</taxon>
        <taxon>Bacteroidota</taxon>
        <taxon>Sphingobacteriia</taxon>
        <taxon>Sphingobacteriales</taxon>
        <taxon>Sphingobacteriaceae</taxon>
        <taxon>Albibacterium</taxon>
    </lineage>
</organism>
<keyword evidence="3" id="KW-1185">Reference proteome</keyword>
<evidence type="ECO:0000313" key="2">
    <source>
        <dbReference type="EMBL" id="MFB5944415.1"/>
    </source>
</evidence>